<keyword evidence="2" id="KW-1185">Reference proteome</keyword>
<dbReference type="Proteomes" id="UP000032142">
    <property type="component" value="Unassembled WGS sequence"/>
</dbReference>
<comment type="caution">
    <text evidence="1">The sequence shown here is derived from an EMBL/GenBank/DDBJ whole genome shotgun (WGS) entry which is preliminary data.</text>
</comment>
<reference evidence="2" key="1">
    <citation type="submission" date="2014-09" db="EMBL/GenBank/DDBJ databases">
        <authorList>
            <person name="Mudge J."/>
            <person name="Ramaraj T."/>
            <person name="Lindquist I.E."/>
            <person name="Bharti A.K."/>
            <person name="Sundararajan A."/>
            <person name="Cameron C.T."/>
            <person name="Woodward J.E."/>
            <person name="May G.D."/>
            <person name="Brubaker C."/>
            <person name="Broadhvest J."/>
            <person name="Wilkins T.A."/>
        </authorList>
    </citation>
    <scope>NUCLEOTIDE SEQUENCE</scope>
    <source>
        <strain evidence="2">cv. AKA8401</strain>
    </source>
</reference>
<sequence>MGHGIGIQRGVTLIWHGPWYRYLSIMILEYPICIPNVSTEKRNDMVEKEVSTR</sequence>
<accession>A0A0B0N4K1</accession>
<evidence type="ECO:0000313" key="1">
    <source>
        <dbReference type="EMBL" id="KHG07745.1"/>
    </source>
</evidence>
<name>A0A0B0N4K1_GOSAR</name>
<organism evidence="1 2">
    <name type="scientific">Gossypium arboreum</name>
    <name type="common">Tree cotton</name>
    <name type="synonym">Gossypium nanking</name>
    <dbReference type="NCBI Taxonomy" id="29729"/>
    <lineage>
        <taxon>Eukaryota</taxon>
        <taxon>Viridiplantae</taxon>
        <taxon>Streptophyta</taxon>
        <taxon>Embryophyta</taxon>
        <taxon>Tracheophyta</taxon>
        <taxon>Spermatophyta</taxon>
        <taxon>Magnoliopsida</taxon>
        <taxon>eudicotyledons</taxon>
        <taxon>Gunneridae</taxon>
        <taxon>Pentapetalae</taxon>
        <taxon>rosids</taxon>
        <taxon>malvids</taxon>
        <taxon>Malvales</taxon>
        <taxon>Malvaceae</taxon>
        <taxon>Malvoideae</taxon>
        <taxon>Gossypium</taxon>
    </lineage>
</organism>
<evidence type="ECO:0000313" key="2">
    <source>
        <dbReference type="Proteomes" id="UP000032142"/>
    </source>
</evidence>
<dbReference type="AlphaFoldDB" id="A0A0B0N4K1"/>
<dbReference type="EMBL" id="JRRC01481079">
    <property type="protein sequence ID" value="KHG07745.1"/>
    <property type="molecule type" value="Genomic_DNA"/>
</dbReference>
<protein>
    <submittedName>
        <fullName evidence="1">Trna-dihydrouridine(47) synthase [NAD(P)+]</fullName>
    </submittedName>
</protein>
<proteinExistence type="predicted"/>
<gene>
    <name evidence="1" type="ORF">F383_34342</name>
</gene>